<dbReference type="InterPro" id="IPR036869">
    <property type="entry name" value="J_dom_sf"/>
</dbReference>
<sequence>MADYLRSAFSYLASSSASKPENEFVGSAICVGTLTLRVKRAIAEGGFGVVYEAQDVSKGTSYALKRILSHDKNTNDVVMREIALLKQLSGHPNIMRFFHAASVGREKAKSPGTEFLIVTELCKGGQLSQYLPTPRQERPFSVHVILQIMHQTCRAVQHMHNQFPPVIHRDLKIENLLLSEDYVIKLCDFGSASTTSYLPDPLWSALKRMSVQEEIEKFTTPMYRAPEMLDLYQNHPIGTASDVWALGCILFYLTCTYHPFEDSAKLAILNANYNLPTGSAFSEHTIFHGLIRQMLLIDPRQRPNITEVLGELSELASMRELRVSGSIPIMTEVNKRRGVNLTAAPANTVILNVDQSSPAGHDLTGNDSKVNTNRRTDVNPKLNRPPSQPSFPSRPPAPNPVSSPSNPSSGSDQSPSLSSPSPVGFQRAAPQPTITSSSGANTSNVFGILKGGAGNLLRNLRDASNKVLESVSSTLASDLDFVLITSRIAVMSYPAESGFEAIGTSNSMEELQNMLNSRYPNAYAVYNLSSRPYRSDRCFDGRVSHRVFDSHQAPALRSLVELCMNARLWLQRKPENICVVHCTDGRALSAVFICSLLCFCHVFDNVSPALQLFSSRRGNPRLNASQIRYIDYVAQLAHNRVRMPHHRPLQLISLTVAPIPTFNNSKTGCRPYVEVYEGKKQVCSTFAEYENLRSYVLEDGKIEFMFNGVSVMGDLTVIVYHCRSSFAGRGKVASVKIAQFQLYTGFVDTDQTELMYFKSDLDHLDKSSGYSGFTSRYAESFHLTLEFMVSPNERPRQGNNLVYPWEMLPPADSLQPELCVSDAAELQSLLSDFGRFNLNSAVPKKVPSANGVSVDLVTDTIPSVDLRERVLSEPDFEKSPVDESHTSDPGSSGPREPCGTDDKVTTPVADLLGFTANTHELHSSDHPSTQPTSSVLIDVDSVLSDKPSAPDSHTPKQTAFVDDLFGLHAHTESSSTDWTASFNLNSELPHSQSTSNNPFDPFSIPTGHPNPNLSSTFDPVDANRSVVGEDAGIDFDVLFGHGHMSTSASASNLSATKSMPPYPSASFTSLASNDQQSTKSNRPDPFADLSGLFVHKNGGTCDDTVSEAASVRRTQRDTHDTNSVPRPNSTYGCPQASWSTFSTASGGGAVPGDPSANASTNAGAPSTASPNRTGARPHVRPDAFSDLLGDFGSSSAYTDNLNQPRTVNQMRREQLAKTTDPDQLRVEDWAHGKDRNLRALLCSLPAILWDGVRWKPVGITDLLTPEQVKRQYRNAARAVHPDRWLNTENEKLARMIFVELNDARIEFEKECEATPSF</sequence>
<dbReference type="GO" id="GO:0030136">
    <property type="term" value="C:clathrin-coated vesicle"/>
    <property type="evidence" value="ECO:0007669"/>
    <property type="project" value="UniProtKB-SubCell"/>
</dbReference>
<dbReference type="Pfam" id="PF00069">
    <property type="entry name" value="Pkinase"/>
    <property type="match status" value="1"/>
</dbReference>
<comment type="subcellular location">
    <subcellularLocation>
        <location evidence="1">Cytoplasmic vesicle</location>
        <location evidence="1">Clathrin-coated vesicle</location>
    </subcellularLocation>
</comment>
<dbReference type="SMART" id="SM01326">
    <property type="entry name" value="PTEN_C2"/>
    <property type="match status" value="1"/>
</dbReference>
<dbReference type="PROSITE" id="PS51182">
    <property type="entry name" value="C2_TENSIN"/>
    <property type="match status" value="1"/>
</dbReference>
<dbReference type="EMBL" id="JTDE01002411">
    <property type="protein sequence ID" value="KAF7257401.1"/>
    <property type="molecule type" value="Genomic_DNA"/>
</dbReference>
<dbReference type="FunFam" id="2.60.40.1110:FF:000001">
    <property type="entry name" value="cyclin-G-associated kinase isoform X2"/>
    <property type="match status" value="1"/>
</dbReference>
<feature type="region of interest" description="Disordered" evidence="6">
    <location>
        <begin position="1066"/>
        <end position="1091"/>
    </location>
</feature>
<dbReference type="CDD" id="cd06257">
    <property type="entry name" value="DnaJ"/>
    <property type="match status" value="1"/>
</dbReference>
<dbReference type="SUPFAM" id="SSF56112">
    <property type="entry name" value="Protein kinase-like (PK-like)"/>
    <property type="match status" value="1"/>
</dbReference>
<evidence type="ECO:0000256" key="3">
    <source>
        <dbReference type="ARBA" id="ARBA00022553"/>
    </source>
</evidence>
<dbReference type="Gene3D" id="1.10.287.110">
    <property type="entry name" value="DnaJ domain"/>
    <property type="match status" value="1"/>
</dbReference>
<evidence type="ECO:0000259" key="9">
    <source>
        <dbReference type="PROSITE" id="PS51182"/>
    </source>
</evidence>
<proteinExistence type="inferred from homology"/>
<keyword evidence="3" id="KW-0597">Phosphoprotein</keyword>
<dbReference type="InterPro" id="IPR014020">
    <property type="entry name" value="Tensin_C2-dom"/>
</dbReference>
<accession>A0A8S9YWQ3</accession>
<evidence type="ECO:0000256" key="2">
    <source>
        <dbReference type="ARBA" id="ARBA00005490"/>
    </source>
</evidence>
<feature type="compositionally biased region" description="Polar residues" evidence="6">
    <location>
        <begin position="988"/>
        <end position="998"/>
    </location>
</feature>
<evidence type="ECO:0000256" key="1">
    <source>
        <dbReference type="ARBA" id="ARBA00004132"/>
    </source>
</evidence>
<dbReference type="SMART" id="SM00220">
    <property type="entry name" value="S_TKc"/>
    <property type="match status" value="1"/>
</dbReference>
<feature type="compositionally biased region" description="Polar residues" evidence="6">
    <location>
        <begin position="432"/>
        <end position="442"/>
    </location>
</feature>
<dbReference type="InterPro" id="IPR000719">
    <property type="entry name" value="Prot_kinase_dom"/>
</dbReference>
<dbReference type="InterPro" id="IPR001623">
    <property type="entry name" value="DnaJ_domain"/>
</dbReference>
<feature type="region of interest" description="Disordered" evidence="6">
    <location>
        <begin position="352"/>
        <end position="442"/>
    </location>
</feature>
<feature type="compositionally biased region" description="Polar residues" evidence="6">
    <location>
        <begin position="1156"/>
        <end position="1172"/>
    </location>
</feature>
<evidence type="ECO:0008006" key="12">
    <source>
        <dbReference type="Google" id="ProtNLM"/>
    </source>
</evidence>
<keyword evidence="4" id="KW-0547">Nucleotide-binding</keyword>
<feature type="domain" description="Phosphatase tensin-type" evidence="8">
    <location>
        <begin position="470"/>
        <end position="640"/>
    </location>
</feature>
<dbReference type="Proteomes" id="UP000822476">
    <property type="component" value="Unassembled WGS sequence"/>
</dbReference>
<dbReference type="SUPFAM" id="SSF46565">
    <property type="entry name" value="Chaperone J-domain"/>
    <property type="match status" value="1"/>
</dbReference>
<dbReference type="GO" id="GO:0004674">
    <property type="term" value="F:protein serine/threonine kinase activity"/>
    <property type="evidence" value="ECO:0007669"/>
    <property type="project" value="TreeGrafter"/>
</dbReference>
<dbReference type="InterPro" id="IPR029021">
    <property type="entry name" value="Prot-tyrosine_phosphatase-like"/>
</dbReference>
<evidence type="ECO:0000256" key="5">
    <source>
        <dbReference type="ARBA" id="ARBA00023329"/>
    </source>
</evidence>
<dbReference type="PROSITE" id="PS50011">
    <property type="entry name" value="PROTEIN_KINASE_DOM"/>
    <property type="match status" value="1"/>
</dbReference>
<evidence type="ECO:0000313" key="10">
    <source>
        <dbReference type="EMBL" id="KAF7257401.1"/>
    </source>
</evidence>
<evidence type="ECO:0000256" key="4">
    <source>
        <dbReference type="ARBA" id="ARBA00022741"/>
    </source>
</evidence>
<dbReference type="GO" id="GO:0005524">
    <property type="term" value="F:ATP binding"/>
    <property type="evidence" value="ECO:0007669"/>
    <property type="project" value="InterPro"/>
</dbReference>
<feature type="compositionally biased region" description="Basic and acidic residues" evidence="6">
    <location>
        <begin position="871"/>
        <end position="886"/>
    </location>
</feature>
<feature type="compositionally biased region" description="Pro residues" evidence="6">
    <location>
        <begin position="386"/>
        <end position="401"/>
    </location>
</feature>
<feature type="compositionally biased region" description="Polar residues" evidence="6">
    <location>
        <begin position="1121"/>
        <end position="1144"/>
    </location>
</feature>
<organism evidence="10 11">
    <name type="scientific">Paragonimus skrjabini miyazakii</name>
    <dbReference type="NCBI Taxonomy" id="59628"/>
    <lineage>
        <taxon>Eukaryota</taxon>
        <taxon>Metazoa</taxon>
        <taxon>Spiralia</taxon>
        <taxon>Lophotrochozoa</taxon>
        <taxon>Platyhelminthes</taxon>
        <taxon>Trematoda</taxon>
        <taxon>Digenea</taxon>
        <taxon>Plagiorchiida</taxon>
        <taxon>Troglotremata</taxon>
        <taxon>Troglotrematidae</taxon>
        <taxon>Paragonimus</taxon>
    </lineage>
</organism>
<feature type="domain" description="C2 tensin-type" evidence="9">
    <location>
        <begin position="646"/>
        <end position="790"/>
    </location>
</feature>
<dbReference type="InterPro" id="IPR035892">
    <property type="entry name" value="C2_domain_sf"/>
</dbReference>
<feature type="compositionally biased region" description="Low complexity" evidence="6">
    <location>
        <begin position="402"/>
        <end position="422"/>
    </location>
</feature>
<evidence type="ECO:0000256" key="6">
    <source>
        <dbReference type="SAM" id="MobiDB-lite"/>
    </source>
</evidence>
<feature type="region of interest" description="Disordered" evidence="6">
    <location>
        <begin position="1108"/>
        <end position="1185"/>
    </location>
</feature>
<evidence type="ECO:0000259" key="7">
    <source>
        <dbReference type="PROSITE" id="PS50011"/>
    </source>
</evidence>
<dbReference type="OrthoDB" id="1717591at2759"/>
<dbReference type="Gene3D" id="3.90.190.10">
    <property type="entry name" value="Protein tyrosine phosphatase superfamily"/>
    <property type="match status" value="1"/>
</dbReference>
<evidence type="ECO:0000313" key="11">
    <source>
        <dbReference type="Proteomes" id="UP000822476"/>
    </source>
</evidence>
<dbReference type="Pfam" id="PF10409">
    <property type="entry name" value="PTEN_C2"/>
    <property type="match status" value="1"/>
</dbReference>
<comment type="similarity">
    <text evidence="2">Belongs to the protein kinase superfamily. AGC Ser/Thr protein kinase family. PKC subfamily.</text>
</comment>
<dbReference type="PANTHER" id="PTHR22967:SF105">
    <property type="entry name" value="CYCLIN-G-ASSOCIATED KINASE"/>
    <property type="match status" value="1"/>
</dbReference>
<dbReference type="InterPro" id="IPR011009">
    <property type="entry name" value="Kinase-like_dom_sf"/>
</dbReference>
<dbReference type="Gene3D" id="2.60.40.1110">
    <property type="match status" value="1"/>
</dbReference>
<dbReference type="FunFam" id="1.10.287.110:FF:000002">
    <property type="entry name" value="putative tyrosine-protein phosphatase auxilin isoform X2"/>
    <property type="match status" value="1"/>
</dbReference>
<keyword evidence="5" id="KW-0968">Cytoplasmic vesicle</keyword>
<dbReference type="Gene3D" id="1.10.510.10">
    <property type="entry name" value="Transferase(Phosphotransferase) domain 1"/>
    <property type="match status" value="1"/>
</dbReference>
<dbReference type="SUPFAM" id="SSF52799">
    <property type="entry name" value="(Phosphotyrosine protein) phosphatases II"/>
    <property type="match status" value="1"/>
</dbReference>
<dbReference type="PROSITE" id="PS51181">
    <property type="entry name" value="PPASE_TENSIN"/>
    <property type="match status" value="1"/>
</dbReference>
<feature type="compositionally biased region" description="Polar residues" evidence="6">
    <location>
        <begin position="1066"/>
        <end position="1080"/>
    </location>
</feature>
<gene>
    <name evidence="10" type="ORF">EG68_05411</name>
</gene>
<keyword evidence="11" id="KW-1185">Reference proteome</keyword>
<dbReference type="GO" id="GO:0035612">
    <property type="term" value="F:AP-2 adaptor complex binding"/>
    <property type="evidence" value="ECO:0007669"/>
    <property type="project" value="TreeGrafter"/>
</dbReference>
<dbReference type="InterPro" id="IPR008271">
    <property type="entry name" value="Ser/Thr_kinase_AS"/>
</dbReference>
<comment type="caution">
    <text evidence="10">The sequence shown here is derived from an EMBL/GenBank/DDBJ whole genome shotgun (WGS) entry which is preliminary data.</text>
</comment>
<evidence type="ECO:0000259" key="8">
    <source>
        <dbReference type="PROSITE" id="PS51181"/>
    </source>
</evidence>
<feature type="region of interest" description="Disordered" evidence="6">
    <location>
        <begin position="871"/>
        <end position="905"/>
    </location>
</feature>
<name>A0A8S9YWQ3_9TREM</name>
<feature type="region of interest" description="Disordered" evidence="6">
    <location>
        <begin position="988"/>
        <end position="1021"/>
    </location>
</feature>
<dbReference type="PROSITE" id="PS00108">
    <property type="entry name" value="PROTEIN_KINASE_ST"/>
    <property type="match status" value="1"/>
</dbReference>
<feature type="domain" description="Protein kinase" evidence="7">
    <location>
        <begin position="36"/>
        <end position="315"/>
    </location>
</feature>
<dbReference type="InterPro" id="IPR029023">
    <property type="entry name" value="Tensin_phosphatase"/>
</dbReference>
<dbReference type="GO" id="GO:0045747">
    <property type="term" value="P:positive regulation of Notch signaling pathway"/>
    <property type="evidence" value="ECO:0007669"/>
    <property type="project" value="TreeGrafter"/>
</dbReference>
<protein>
    <recommendedName>
        <fullName evidence="12">Cyclin G associated kinase</fullName>
    </recommendedName>
</protein>
<reference evidence="10" key="1">
    <citation type="submission" date="2019-07" db="EMBL/GenBank/DDBJ databases">
        <title>Annotation for the trematode Paragonimus miyazaki's.</title>
        <authorList>
            <person name="Choi Y.-J."/>
        </authorList>
    </citation>
    <scope>NUCLEOTIDE SEQUENCE</scope>
    <source>
        <strain evidence="10">Japan</strain>
    </source>
</reference>
<dbReference type="SUPFAM" id="SSF49562">
    <property type="entry name" value="C2 domain (Calcium/lipid-binding domain, CaLB)"/>
    <property type="match status" value="1"/>
</dbReference>
<dbReference type="PANTHER" id="PTHR22967">
    <property type="entry name" value="SERINE/THREONINE PROTEIN KINASE"/>
    <property type="match status" value="1"/>
</dbReference>
<dbReference type="GO" id="GO:2000369">
    <property type="term" value="P:regulation of clathrin-dependent endocytosis"/>
    <property type="evidence" value="ECO:0007669"/>
    <property type="project" value="TreeGrafter"/>
</dbReference>